<dbReference type="UniPathway" id="UPA00067">
    <property type="reaction ID" value="UER00122"/>
</dbReference>
<protein>
    <recommendedName>
        <fullName evidence="4 8">L-2,4-diaminobutyric acid acetyltransferase</fullName>
        <shortName evidence="8">DABA acetyltransferase</shortName>
        <ecNumber evidence="3 8">2.3.1.178</ecNumber>
    </recommendedName>
</protein>
<name>A0A1V8MAW4_9GAMM</name>
<evidence type="ECO:0000259" key="9">
    <source>
        <dbReference type="PROSITE" id="PS51186"/>
    </source>
</evidence>
<evidence type="ECO:0000256" key="6">
    <source>
        <dbReference type="ARBA" id="ARBA00023315"/>
    </source>
</evidence>
<gene>
    <name evidence="8" type="primary">ectA</name>
    <name evidence="10" type="ORF">AU255_01535</name>
</gene>
<comment type="pathway">
    <text evidence="1 8">Amine and polyamine biosynthesis; ectoine biosynthesis; L-ectoine from L-aspartate 4-semialdehyde: step 2/3.</text>
</comment>
<dbReference type="EMBL" id="LPUF01000001">
    <property type="protein sequence ID" value="OQK18648.1"/>
    <property type="molecule type" value="Genomic_DNA"/>
</dbReference>
<comment type="catalytic activity">
    <reaction evidence="7 8">
        <text>L-2,4-diaminobutanoate + acetyl-CoA = (2S)-4-acetamido-2-aminobutanoate + CoA + H(+)</text>
        <dbReference type="Rhea" id="RHEA:16901"/>
        <dbReference type="ChEBI" id="CHEBI:15378"/>
        <dbReference type="ChEBI" id="CHEBI:57287"/>
        <dbReference type="ChEBI" id="CHEBI:57288"/>
        <dbReference type="ChEBI" id="CHEBI:58761"/>
        <dbReference type="ChEBI" id="CHEBI:58929"/>
        <dbReference type="EC" id="2.3.1.178"/>
    </reaction>
</comment>
<evidence type="ECO:0000256" key="7">
    <source>
        <dbReference type="ARBA" id="ARBA00048924"/>
    </source>
</evidence>
<dbReference type="InterPro" id="IPR016181">
    <property type="entry name" value="Acyl_CoA_acyltransferase"/>
</dbReference>
<keyword evidence="6 8" id="KW-0012">Acyltransferase</keyword>
<evidence type="ECO:0000313" key="10">
    <source>
        <dbReference type="EMBL" id="OQK18648.1"/>
    </source>
</evidence>
<evidence type="ECO:0000256" key="4">
    <source>
        <dbReference type="ARBA" id="ARBA00017935"/>
    </source>
</evidence>
<organism evidence="10 11">
    <name type="scientific">Methyloprofundus sedimenti</name>
    <dbReference type="NCBI Taxonomy" id="1420851"/>
    <lineage>
        <taxon>Bacteria</taxon>
        <taxon>Pseudomonadati</taxon>
        <taxon>Pseudomonadota</taxon>
        <taxon>Gammaproteobacteria</taxon>
        <taxon>Methylococcales</taxon>
        <taxon>Methylococcaceae</taxon>
        <taxon>Methyloprofundus</taxon>
    </lineage>
</organism>
<dbReference type="SUPFAM" id="SSF55729">
    <property type="entry name" value="Acyl-CoA N-acyltransferases (Nat)"/>
    <property type="match status" value="1"/>
</dbReference>
<dbReference type="GO" id="GO:0019491">
    <property type="term" value="P:ectoine biosynthetic process"/>
    <property type="evidence" value="ECO:0007669"/>
    <property type="project" value="UniProtKB-UniPathway"/>
</dbReference>
<keyword evidence="5 8" id="KW-0808">Transferase</keyword>
<keyword evidence="11" id="KW-1185">Reference proteome</keyword>
<dbReference type="CDD" id="cd04301">
    <property type="entry name" value="NAT_SF"/>
    <property type="match status" value="1"/>
</dbReference>
<evidence type="ECO:0000256" key="8">
    <source>
        <dbReference type="RuleBase" id="RU365045"/>
    </source>
</evidence>
<dbReference type="InterPro" id="IPR012772">
    <property type="entry name" value="Ectoine_EctA"/>
</dbReference>
<comment type="caution">
    <text evidence="10">The sequence shown here is derived from an EMBL/GenBank/DDBJ whole genome shotgun (WGS) entry which is preliminary data.</text>
</comment>
<evidence type="ECO:0000256" key="2">
    <source>
        <dbReference type="ARBA" id="ARBA00010712"/>
    </source>
</evidence>
<accession>A0A1V8MAW4</accession>
<reference evidence="10 11" key="1">
    <citation type="submission" date="2015-12" db="EMBL/GenBank/DDBJ databases">
        <authorList>
            <person name="Shamseldin A."/>
            <person name="Moawad H."/>
            <person name="Abd El-Rahim W.M."/>
            <person name="Sadowsky M.J."/>
        </authorList>
    </citation>
    <scope>NUCLEOTIDE SEQUENCE [LARGE SCALE GENOMIC DNA]</scope>
    <source>
        <strain evidence="10 11">WF1</strain>
    </source>
</reference>
<evidence type="ECO:0000313" key="11">
    <source>
        <dbReference type="Proteomes" id="UP000191980"/>
    </source>
</evidence>
<evidence type="ECO:0000256" key="3">
    <source>
        <dbReference type="ARBA" id="ARBA00012355"/>
    </source>
</evidence>
<dbReference type="Pfam" id="PF00583">
    <property type="entry name" value="Acetyltransf_1"/>
    <property type="match status" value="1"/>
</dbReference>
<dbReference type="NCBIfam" id="TIGR02406">
    <property type="entry name" value="ectoine_EctA"/>
    <property type="match status" value="1"/>
</dbReference>
<feature type="domain" description="N-acetyltransferase" evidence="9">
    <location>
        <begin position="6"/>
        <end position="160"/>
    </location>
</feature>
<evidence type="ECO:0000256" key="5">
    <source>
        <dbReference type="ARBA" id="ARBA00022679"/>
    </source>
</evidence>
<proteinExistence type="inferred from homology"/>
<comment type="similarity">
    <text evidence="2 8">Belongs to the acetyltransferase family. EctA subfamily.</text>
</comment>
<dbReference type="PROSITE" id="PS51186">
    <property type="entry name" value="GNAT"/>
    <property type="match status" value="1"/>
</dbReference>
<dbReference type="InterPro" id="IPR000182">
    <property type="entry name" value="GNAT_dom"/>
</dbReference>
<dbReference type="AlphaFoldDB" id="A0A1V8MAW4"/>
<dbReference type="Proteomes" id="UP000191980">
    <property type="component" value="Unassembled WGS sequence"/>
</dbReference>
<sequence>MKSLVIDLRQPLPEDGSQAFKLISQCPPLDTNSLYCNLLQCSHFSCTSVAAVAQDEVVGFISAYVVPDRPNTLFVWQVAVGTQARGQGLATRMLQHILDRPLCNDIRYLETTITESNQASWALFNGLSSKLNTELHSSVMFDRKQHLDNAHDTEMLVKIGPFNIRKEINNENI</sequence>
<dbReference type="OrthoDB" id="2436196at2"/>
<evidence type="ECO:0000256" key="1">
    <source>
        <dbReference type="ARBA" id="ARBA00004978"/>
    </source>
</evidence>
<dbReference type="Gene3D" id="3.40.630.30">
    <property type="match status" value="1"/>
</dbReference>
<comment type="function">
    <text evidence="8">Catalyzes the acetylation of L-2,4-diaminobutyrate (DABA) to gamma-N-acetyl-alpha,gamma-diaminobutyric acid (ADABA) with acetyl coenzyme A.</text>
</comment>
<dbReference type="EC" id="2.3.1.178" evidence="3 8"/>
<dbReference type="STRING" id="1420851.AU255_01535"/>
<dbReference type="GO" id="GO:0033816">
    <property type="term" value="F:diaminobutyrate acetyltransferase activity"/>
    <property type="evidence" value="ECO:0007669"/>
    <property type="project" value="UniProtKB-EC"/>
</dbReference>